<sequence>MSPFKRQEPFRYVFRVPHDTSFFISGIKGKTLQSKPGKGVLLNLSAGGLRLRTPLDLPDETMLAFTFTIADTELQPIGQVVWKRKELGEYIYGVDFDETTDGNAVVKALKAYAKA</sequence>
<dbReference type="SUPFAM" id="SSF141371">
    <property type="entry name" value="PilZ domain-like"/>
    <property type="match status" value="1"/>
</dbReference>
<evidence type="ECO:0000313" key="3">
    <source>
        <dbReference type="Proteomes" id="UP001595896"/>
    </source>
</evidence>
<dbReference type="EMBL" id="JBHSGK010000005">
    <property type="protein sequence ID" value="MFC4736423.1"/>
    <property type="molecule type" value="Genomic_DNA"/>
</dbReference>
<dbReference type="InterPro" id="IPR009875">
    <property type="entry name" value="PilZ_domain"/>
</dbReference>
<keyword evidence="3" id="KW-1185">Reference proteome</keyword>
<reference evidence="3" key="1">
    <citation type="journal article" date="2019" name="Int. J. Syst. Evol. Microbiol.">
        <title>The Global Catalogue of Microorganisms (GCM) 10K type strain sequencing project: providing services to taxonomists for standard genome sequencing and annotation.</title>
        <authorList>
            <consortium name="The Broad Institute Genomics Platform"/>
            <consortium name="The Broad Institute Genome Sequencing Center for Infectious Disease"/>
            <person name="Wu L."/>
            <person name="Ma J."/>
        </authorList>
    </citation>
    <scope>NUCLEOTIDE SEQUENCE [LARGE SCALE GENOMIC DNA]</scope>
    <source>
        <strain evidence="3">JCM 12165</strain>
    </source>
</reference>
<dbReference type="Pfam" id="PF07238">
    <property type="entry name" value="PilZ"/>
    <property type="match status" value="1"/>
</dbReference>
<dbReference type="RefSeq" id="WP_377909066.1">
    <property type="nucleotide sequence ID" value="NZ_JBHSGK010000005.1"/>
</dbReference>
<protein>
    <submittedName>
        <fullName evidence="2">PilZ domain-containing protein</fullName>
    </submittedName>
</protein>
<feature type="domain" description="PilZ" evidence="1">
    <location>
        <begin position="16"/>
        <end position="111"/>
    </location>
</feature>
<comment type="caution">
    <text evidence="2">The sequence shown here is derived from an EMBL/GenBank/DDBJ whole genome shotgun (WGS) entry which is preliminary data.</text>
</comment>
<accession>A0ABV9NSN4</accession>
<proteinExistence type="predicted"/>
<name>A0ABV9NSN4_9BACI</name>
<evidence type="ECO:0000259" key="1">
    <source>
        <dbReference type="Pfam" id="PF07238"/>
    </source>
</evidence>
<evidence type="ECO:0000313" key="2">
    <source>
        <dbReference type="EMBL" id="MFC4736423.1"/>
    </source>
</evidence>
<organism evidence="2 3">
    <name type="scientific">Bacillus daqingensis</name>
    <dbReference type="NCBI Taxonomy" id="872396"/>
    <lineage>
        <taxon>Bacteria</taxon>
        <taxon>Bacillati</taxon>
        <taxon>Bacillota</taxon>
        <taxon>Bacilli</taxon>
        <taxon>Bacillales</taxon>
        <taxon>Bacillaceae</taxon>
        <taxon>Bacillus</taxon>
    </lineage>
</organism>
<dbReference type="Proteomes" id="UP001595896">
    <property type="component" value="Unassembled WGS sequence"/>
</dbReference>
<gene>
    <name evidence="2" type="ORF">ACFO4L_07475</name>
</gene>